<dbReference type="Proteomes" id="UP001057498">
    <property type="component" value="Chromosome"/>
</dbReference>
<dbReference type="PANTHER" id="PTHR33747">
    <property type="entry name" value="UPF0225 PROTEIN SCO1677"/>
    <property type="match status" value="1"/>
</dbReference>
<keyword evidence="2" id="KW-1185">Reference proteome</keyword>
<accession>A0ABN6PTB4</accession>
<dbReference type="Pfam" id="PF02810">
    <property type="entry name" value="SEC-C"/>
    <property type="match status" value="1"/>
</dbReference>
<dbReference type="InterPro" id="IPR011978">
    <property type="entry name" value="YgfB-like"/>
</dbReference>
<sequence length="255" mass="28139">MSSIPTDLNDAEIRELDDLLAAVPEPLESLDVVMLDGYLCGVLCQPLRIERDTWLPPACDWNLGSQDDDGRDLGQVLTPDTAGWHEAKHERLCTLVQKRFDALQHTFIEQGWFDPLVMEPDDEAGQPLSGKDAIQAALAPWAIGFEHALNHFNALEDLSAPEVPDLLACVRRHLPEQSEDEQAFTKALDQEHPLKSLDAAIEDLVGNVIELADLARADMVKVATVRRDGPKVGRNEPCPCGSGKKFKHCHGNQEG</sequence>
<reference evidence="1" key="1">
    <citation type="submission" date="2022-04" db="EMBL/GenBank/DDBJ databases">
        <title>Whole genome sequence of Sphaerotilus sp. FB-5.</title>
        <authorList>
            <person name="Takeda M."/>
            <person name="Narihara S."/>
            <person name="Akimoto M."/>
            <person name="Akimoto R."/>
            <person name="Nishiyashiki S."/>
            <person name="Murakami T."/>
        </authorList>
    </citation>
    <scope>NUCLEOTIDE SEQUENCE</scope>
    <source>
        <strain evidence="1">FB-5</strain>
    </source>
</reference>
<evidence type="ECO:0008006" key="3">
    <source>
        <dbReference type="Google" id="ProtNLM"/>
    </source>
</evidence>
<evidence type="ECO:0000313" key="2">
    <source>
        <dbReference type="Proteomes" id="UP001057498"/>
    </source>
</evidence>
<dbReference type="EMBL" id="AP025730">
    <property type="protein sequence ID" value="BDI07150.1"/>
    <property type="molecule type" value="Genomic_DNA"/>
</dbReference>
<protein>
    <recommendedName>
        <fullName evidence="3">YecA family protein</fullName>
    </recommendedName>
</protein>
<dbReference type="SUPFAM" id="SSF103642">
    <property type="entry name" value="Sec-C motif"/>
    <property type="match status" value="1"/>
</dbReference>
<dbReference type="SUPFAM" id="SSF101327">
    <property type="entry name" value="YgfB-like"/>
    <property type="match status" value="1"/>
</dbReference>
<dbReference type="InterPro" id="IPR004027">
    <property type="entry name" value="SEC_C_motif"/>
</dbReference>
<dbReference type="Pfam" id="PF03695">
    <property type="entry name" value="UPF0149"/>
    <property type="match status" value="1"/>
</dbReference>
<dbReference type="PANTHER" id="PTHR33747:SF1">
    <property type="entry name" value="ADENYLATE CYCLASE-ASSOCIATED CAP C-TERMINAL DOMAIN-CONTAINING PROTEIN"/>
    <property type="match status" value="1"/>
</dbReference>
<dbReference type="RefSeq" id="WP_251970369.1">
    <property type="nucleotide sequence ID" value="NZ_AP025730.1"/>
</dbReference>
<dbReference type="Gene3D" id="3.10.450.50">
    <property type="match status" value="1"/>
</dbReference>
<evidence type="ECO:0000313" key="1">
    <source>
        <dbReference type="EMBL" id="BDI07150.1"/>
    </source>
</evidence>
<organism evidence="1 2">
    <name type="scientific">Sphaerotilus microaerophilus</name>
    <dbReference type="NCBI Taxonomy" id="2914710"/>
    <lineage>
        <taxon>Bacteria</taxon>
        <taxon>Pseudomonadati</taxon>
        <taxon>Pseudomonadota</taxon>
        <taxon>Betaproteobacteria</taxon>
        <taxon>Burkholderiales</taxon>
        <taxon>Sphaerotilaceae</taxon>
        <taxon>Sphaerotilus</taxon>
    </lineage>
</organism>
<dbReference type="InterPro" id="IPR036255">
    <property type="entry name" value="YgfB-like_sf"/>
</dbReference>
<proteinExistence type="predicted"/>
<name>A0ABN6PTB4_9BURK</name>
<gene>
    <name evidence="1" type="ORF">CATMQ487_41200</name>
</gene>